<feature type="active site" description="Schiff-base intermediate with substrate" evidence="12">
    <location>
        <position position="179"/>
    </location>
</feature>
<evidence type="ECO:0000256" key="10">
    <source>
        <dbReference type="ARBA" id="ARBA00023270"/>
    </source>
</evidence>
<evidence type="ECO:0000256" key="13">
    <source>
        <dbReference type="SAM" id="MobiDB-lite"/>
    </source>
</evidence>
<dbReference type="PRINTS" id="PR00146">
    <property type="entry name" value="DHPICSNTHASE"/>
</dbReference>
<feature type="site" description="Part of a proton relay during catalysis" evidence="12">
    <location>
        <position position="124"/>
    </location>
</feature>
<evidence type="ECO:0000256" key="1">
    <source>
        <dbReference type="ARBA" id="ARBA00003294"/>
    </source>
</evidence>
<comment type="subcellular location">
    <subcellularLocation>
        <location evidence="12">Cytoplasm</location>
    </subcellularLocation>
</comment>
<evidence type="ECO:0000313" key="14">
    <source>
        <dbReference type="EMBL" id="USQ81319.1"/>
    </source>
</evidence>
<comment type="pathway">
    <text evidence="2 12">Amino-acid biosynthesis; L-lysine biosynthesis via DAP pathway; (S)-tetrahydrodipicolinate from L-aspartate: step 3/4.</text>
</comment>
<feature type="site" description="Part of a proton relay during catalysis" evidence="12">
    <location>
        <position position="62"/>
    </location>
</feature>
<comment type="catalytic activity">
    <reaction evidence="11 12">
        <text>L-aspartate 4-semialdehyde + pyruvate = (2S,4S)-4-hydroxy-2,3,4,5-tetrahydrodipicolinate + H2O + H(+)</text>
        <dbReference type="Rhea" id="RHEA:34171"/>
        <dbReference type="ChEBI" id="CHEBI:15361"/>
        <dbReference type="ChEBI" id="CHEBI:15377"/>
        <dbReference type="ChEBI" id="CHEBI:15378"/>
        <dbReference type="ChEBI" id="CHEBI:67139"/>
        <dbReference type="ChEBI" id="CHEBI:537519"/>
        <dbReference type="EC" id="4.3.3.7"/>
    </reaction>
</comment>
<feature type="binding site" evidence="12">
    <location>
        <position position="221"/>
    </location>
    <ligand>
        <name>pyruvate</name>
        <dbReference type="ChEBI" id="CHEBI:15361"/>
    </ligand>
</feature>
<name>A0ABY4YXR3_9MICO</name>
<organism evidence="14 15">
    <name type="scientific">Ornithinimicrobium faecis</name>
    <dbReference type="NCBI Taxonomy" id="2934158"/>
    <lineage>
        <taxon>Bacteria</taxon>
        <taxon>Bacillati</taxon>
        <taxon>Actinomycetota</taxon>
        <taxon>Actinomycetes</taxon>
        <taxon>Micrococcales</taxon>
        <taxon>Ornithinimicrobiaceae</taxon>
        <taxon>Ornithinimicrobium</taxon>
    </lineage>
</organism>
<evidence type="ECO:0000256" key="3">
    <source>
        <dbReference type="ARBA" id="ARBA00007592"/>
    </source>
</evidence>
<sequence>MSGAQFTGLGVALATPFTTGTEAAAKHGGSSRKRPAVDVTAFRSLVEHVVAGGADFLVVLGSTGEAATVTECERTDLITTARQAAPGVPLVVGTGHNNTEYAVELARAAVASGADGLLVVTPYYNKPQPAGIVAHFRAIAEELPGVPVIAYNVPGRTGSNLTPETLRDLWAIPEVLAVKESSGDLRQIAQICREAPSGKTVLAGDDDLALPAIAVGATGLVSVCGNVAPAQTTALVRAALAGDLPLARALNAELAPLVSALFCESNPVPLKAALACLGLATGMVRAPLAPAAPDTWARIQSVLSDLGLTPHHALGGVESAPHGALGGVESAPHGALGGVESAPHGALGGADSRHTTRSVVAEAVAS</sequence>
<feature type="binding site" evidence="12">
    <location>
        <position position="63"/>
    </location>
    <ligand>
        <name>pyruvate</name>
        <dbReference type="ChEBI" id="CHEBI:15361"/>
    </ligand>
</feature>
<dbReference type="SMART" id="SM01130">
    <property type="entry name" value="DHDPS"/>
    <property type="match status" value="1"/>
</dbReference>
<dbReference type="Proteomes" id="UP001056455">
    <property type="component" value="Chromosome"/>
</dbReference>
<dbReference type="EC" id="4.3.3.7" evidence="4 12"/>
<evidence type="ECO:0000256" key="6">
    <source>
        <dbReference type="ARBA" id="ARBA00022605"/>
    </source>
</evidence>
<evidence type="ECO:0000256" key="4">
    <source>
        <dbReference type="ARBA" id="ARBA00012086"/>
    </source>
</evidence>
<dbReference type="PANTHER" id="PTHR12128:SF66">
    <property type="entry name" value="4-HYDROXY-2-OXOGLUTARATE ALDOLASE, MITOCHONDRIAL"/>
    <property type="match status" value="1"/>
</dbReference>
<dbReference type="PROSITE" id="PS00666">
    <property type="entry name" value="DHDPS_2"/>
    <property type="match status" value="1"/>
</dbReference>
<evidence type="ECO:0000313" key="15">
    <source>
        <dbReference type="Proteomes" id="UP001056455"/>
    </source>
</evidence>
<dbReference type="HAMAP" id="MF_00418">
    <property type="entry name" value="DapA"/>
    <property type="match status" value="1"/>
</dbReference>
<evidence type="ECO:0000256" key="5">
    <source>
        <dbReference type="ARBA" id="ARBA00022490"/>
    </source>
</evidence>
<keyword evidence="5 12" id="KW-0963">Cytoplasm</keyword>
<dbReference type="GO" id="GO:0008840">
    <property type="term" value="F:4-hydroxy-tetrahydrodipicolinate synthase activity"/>
    <property type="evidence" value="ECO:0007669"/>
    <property type="project" value="UniProtKB-EC"/>
</dbReference>
<dbReference type="RefSeq" id="WP_252594723.1">
    <property type="nucleotide sequence ID" value="NZ_CP099489.1"/>
</dbReference>
<dbReference type="Gene3D" id="3.20.20.70">
    <property type="entry name" value="Aldolase class I"/>
    <property type="match status" value="1"/>
</dbReference>
<keyword evidence="7 12" id="KW-0220">Diaminopimelate biosynthesis</keyword>
<dbReference type="SUPFAM" id="SSF51569">
    <property type="entry name" value="Aldolase"/>
    <property type="match status" value="1"/>
</dbReference>
<comment type="caution">
    <text evidence="12">Was originally thought to be a dihydrodipicolinate synthase (DHDPS), catalyzing the condensation of (S)-aspartate-beta-semialdehyde [(S)-ASA] and pyruvate to dihydrodipicolinate (DHDP). However, it was shown in E.coli that the product of the enzymatic reaction is not dihydrodipicolinate but in fact (4S)-4-hydroxy-2,3,4,5-tetrahydro-(2S)-dipicolinic acid (HTPA), and that the consecutive dehydration reaction leading to DHDP is not spontaneous but catalyzed by DapB.</text>
</comment>
<dbReference type="Pfam" id="PF00701">
    <property type="entry name" value="DHDPS"/>
    <property type="match status" value="1"/>
</dbReference>
<evidence type="ECO:0000256" key="7">
    <source>
        <dbReference type="ARBA" id="ARBA00022915"/>
    </source>
</evidence>
<reference evidence="14" key="1">
    <citation type="submission" date="2022-06" db="EMBL/GenBank/DDBJ databases">
        <title>Ornithinimicrobium HY1793.</title>
        <authorList>
            <person name="Huang Y."/>
        </authorList>
    </citation>
    <scope>NUCLEOTIDE SEQUENCE</scope>
    <source>
        <strain evidence="14">HY1793</strain>
    </source>
</reference>
<keyword evidence="9 12" id="KW-0456">Lyase</keyword>
<feature type="region of interest" description="Disordered" evidence="13">
    <location>
        <begin position="319"/>
        <end position="366"/>
    </location>
</feature>
<feature type="active site" description="Proton donor/acceptor" evidence="12">
    <location>
        <position position="151"/>
    </location>
</feature>
<keyword evidence="15" id="KW-1185">Reference proteome</keyword>
<evidence type="ECO:0000256" key="12">
    <source>
        <dbReference type="HAMAP-Rule" id="MF_00418"/>
    </source>
</evidence>
<evidence type="ECO:0000256" key="9">
    <source>
        <dbReference type="ARBA" id="ARBA00023239"/>
    </source>
</evidence>
<dbReference type="InterPro" id="IPR020625">
    <property type="entry name" value="Schiff_base-form_aldolases_AS"/>
</dbReference>
<keyword evidence="8 12" id="KW-0457">Lysine biosynthesis</keyword>
<dbReference type="NCBIfam" id="TIGR00674">
    <property type="entry name" value="dapA"/>
    <property type="match status" value="1"/>
</dbReference>
<comment type="subunit">
    <text evidence="12">Homotetramer; dimer of dimers.</text>
</comment>
<evidence type="ECO:0000256" key="11">
    <source>
        <dbReference type="ARBA" id="ARBA00047836"/>
    </source>
</evidence>
<evidence type="ECO:0000256" key="8">
    <source>
        <dbReference type="ARBA" id="ARBA00023154"/>
    </source>
</evidence>
<dbReference type="EMBL" id="CP099489">
    <property type="protein sequence ID" value="USQ81319.1"/>
    <property type="molecule type" value="Genomic_DNA"/>
</dbReference>
<comment type="function">
    <text evidence="1 12">Catalyzes the condensation of (S)-aspartate-beta-semialdehyde [(S)-ASA] and pyruvate to 4-hydroxy-tetrahydrodipicolinate (HTPA).</text>
</comment>
<comment type="similarity">
    <text evidence="3 12">Belongs to the DapA family.</text>
</comment>
<dbReference type="InterPro" id="IPR005263">
    <property type="entry name" value="DapA"/>
</dbReference>
<dbReference type="PANTHER" id="PTHR12128">
    <property type="entry name" value="DIHYDRODIPICOLINATE SYNTHASE"/>
    <property type="match status" value="1"/>
</dbReference>
<dbReference type="CDD" id="cd00950">
    <property type="entry name" value="DHDPS"/>
    <property type="match status" value="1"/>
</dbReference>
<accession>A0ABY4YXR3</accession>
<dbReference type="InterPro" id="IPR013785">
    <property type="entry name" value="Aldolase_TIM"/>
</dbReference>
<proteinExistence type="inferred from homology"/>
<gene>
    <name evidence="12 14" type="primary">dapA</name>
    <name evidence="14" type="ORF">NF556_06645</name>
</gene>
<keyword evidence="6 12" id="KW-0028">Amino-acid biosynthesis</keyword>
<dbReference type="InterPro" id="IPR002220">
    <property type="entry name" value="DapA-like"/>
</dbReference>
<keyword evidence="10 12" id="KW-0704">Schiff base</keyword>
<protein>
    <recommendedName>
        <fullName evidence="4 12">4-hydroxy-tetrahydrodipicolinate synthase</fullName>
        <shortName evidence="12">HTPA synthase</shortName>
        <ecNumber evidence="4 12">4.3.3.7</ecNumber>
    </recommendedName>
</protein>
<evidence type="ECO:0000256" key="2">
    <source>
        <dbReference type="ARBA" id="ARBA00005120"/>
    </source>
</evidence>